<dbReference type="Pfam" id="PF12730">
    <property type="entry name" value="ABC2_membrane_4"/>
    <property type="match status" value="1"/>
</dbReference>
<reference evidence="3 4" key="1">
    <citation type="journal article" date="2019" name="Int. J. Syst. Evol. Microbiol.">
        <title>The Global Catalogue of Microorganisms (GCM) 10K type strain sequencing project: providing services to taxonomists for standard genome sequencing and annotation.</title>
        <authorList>
            <consortium name="The Broad Institute Genomics Platform"/>
            <consortium name="The Broad Institute Genome Sequencing Center for Infectious Disease"/>
            <person name="Wu L."/>
            <person name="Ma J."/>
        </authorList>
    </citation>
    <scope>NUCLEOTIDE SEQUENCE [LARGE SCALE GENOMIC DNA]</scope>
    <source>
        <strain evidence="3 4">JCM 3325</strain>
    </source>
</reference>
<gene>
    <name evidence="3" type="ORF">GCM10010191_65350</name>
</gene>
<comment type="caution">
    <text evidence="3">The sequence shown here is derived from an EMBL/GenBank/DDBJ whole genome shotgun (WGS) entry which is preliminary data.</text>
</comment>
<feature type="region of interest" description="Disordered" evidence="1">
    <location>
        <begin position="1"/>
        <end position="24"/>
    </location>
</feature>
<feature type="transmembrane region" description="Helical" evidence="2">
    <location>
        <begin position="135"/>
        <end position="159"/>
    </location>
</feature>
<feature type="transmembrane region" description="Helical" evidence="2">
    <location>
        <begin position="48"/>
        <end position="66"/>
    </location>
</feature>
<keyword evidence="2" id="KW-0472">Membrane</keyword>
<accession>A0ABN3JV71</accession>
<dbReference type="RefSeq" id="WP_344594202.1">
    <property type="nucleotide sequence ID" value="NZ_BAAARW010000024.1"/>
</dbReference>
<dbReference type="EMBL" id="BAAARW010000024">
    <property type="protein sequence ID" value="GAA2440473.1"/>
    <property type="molecule type" value="Genomic_DNA"/>
</dbReference>
<dbReference type="PANTHER" id="PTHR37305">
    <property type="entry name" value="INTEGRAL MEMBRANE PROTEIN-RELATED"/>
    <property type="match status" value="1"/>
</dbReference>
<evidence type="ECO:0000313" key="3">
    <source>
        <dbReference type="EMBL" id="GAA2440473.1"/>
    </source>
</evidence>
<organism evidence="3 4">
    <name type="scientific">Actinomadura vinacea</name>
    <dbReference type="NCBI Taxonomy" id="115336"/>
    <lineage>
        <taxon>Bacteria</taxon>
        <taxon>Bacillati</taxon>
        <taxon>Actinomycetota</taxon>
        <taxon>Actinomycetes</taxon>
        <taxon>Streptosporangiales</taxon>
        <taxon>Thermomonosporaceae</taxon>
        <taxon>Actinomadura</taxon>
    </lineage>
</organism>
<feature type="transmembrane region" description="Helical" evidence="2">
    <location>
        <begin position="270"/>
        <end position="289"/>
    </location>
</feature>
<sequence>MSTASTPERAAPAPFGTAGDASRDEPRAGFGALAAAEWIKLRSLRSTYAVLLTGALAIIAICANSARSNVHLIETNGTEEQRQAIDPMNAPFIPDAYLILLIVCGAVGAMAVAGEFGSGSIRTTFAAVPARRQVIAAKAAVVTAVTLVFGTVVAVSSFALTQAIFHQVRIGLPFDAPGAPRAIAATALLAPLSALVGLGLGALVRHGAGAVMAVVGVLAVLPRFFMGETYRWVKEIGNAMPLPAWSALVENPRPHHVAVPVRYPVESGEAWIVFGAWTLAAVVVAVLVVQRRDV</sequence>
<evidence type="ECO:0000256" key="1">
    <source>
        <dbReference type="SAM" id="MobiDB-lite"/>
    </source>
</evidence>
<keyword evidence="2" id="KW-1133">Transmembrane helix</keyword>
<protein>
    <submittedName>
        <fullName evidence="3">ABC transporter permease subunit</fullName>
    </submittedName>
</protein>
<evidence type="ECO:0000256" key="2">
    <source>
        <dbReference type="SAM" id="Phobius"/>
    </source>
</evidence>
<dbReference type="PANTHER" id="PTHR37305:SF1">
    <property type="entry name" value="MEMBRANE PROTEIN"/>
    <property type="match status" value="1"/>
</dbReference>
<feature type="transmembrane region" description="Helical" evidence="2">
    <location>
        <begin position="96"/>
        <end position="114"/>
    </location>
</feature>
<name>A0ABN3JV71_9ACTN</name>
<evidence type="ECO:0000313" key="4">
    <source>
        <dbReference type="Proteomes" id="UP001501231"/>
    </source>
</evidence>
<feature type="transmembrane region" description="Helical" evidence="2">
    <location>
        <begin position="179"/>
        <end position="200"/>
    </location>
</feature>
<dbReference type="Proteomes" id="UP001501231">
    <property type="component" value="Unassembled WGS sequence"/>
</dbReference>
<proteinExistence type="predicted"/>
<keyword evidence="2" id="KW-0812">Transmembrane</keyword>
<keyword evidence="4" id="KW-1185">Reference proteome</keyword>
<feature type="transmembrane region" description="Helical" evidence="2">
    <location>
        <begin position="207"/>
        <end position="225"/>
    </location>
</feature>